<evidence type="ECO:0000313" key="1">
    <source>
        <dbReference type="EMBL" id="OLP73988.1"/>
    </source>
</evidence>
<sequence length="101" mass="11315">MVIIITITIITITMTIASVACTGYIIQEFFRFPGYLSPSSEIKFADIPNGLAAVTKVPAVGWFQYTIFCGLCDLWLANQAQTNPPGKLGTRFWGRLPRREW</sequence>
<organism evidence="1 2">
    <name type="scientific">Symbiodinium microadriaticum</name>
    <name type="common">Dinoflagellate</name>
    <name type="synonym">Zooxanthella microadriatica</name>
    <dbReference type="NCBI Taxonomy" id="2951"/>
    <lineage>
        <taxon>Eukaryota</taxon>
        <taxon>Sar</taxon>
        <taxon>Alveolata</taxon>
        <taxon>Dinophyceae</taxon>
        <taxon>Suessiales</taxon>
        <taxon>Symbiodiniaceae</taxon>
        <taxon>Symbiodinium</taxon>
    </lineage>
</organism>
<reference evidence="1 2" key="1">
    <citation type="submission" date="2016-02" db="EMBL/GenBank/DDBJ databases">
        <title>Genome analysis of coral dinoflagellate symbionts highlights evolutionary adaptations to a symbiotic lifestyle.</title>
        <authorList>
            <person name="Aranda M."/>
            <person name="Li Y."/>
            <person name="Liew Y.J."/>
            <person name="Baumgarten S."/>
            <person name="Simakov O."/>
            <person name="Wilson M."/>
            <person name="Piel J."/>
            <person name="Ashoor H."/>
            <person name="Bougouffa S."/>
            <person name="Bajic V.B."/>
            <person name="Ryu T."/>
            <person name="Ravasi T."/>
            <person name="Bayer T."/>
            <person name="Micklem G."/>
            <person name="Kim H."/>
            <person name="Bhak J."/>
            <person name="Lajeunesse T.C."/>
            <person name="Voolstra C.R."/>
        </authorList>
    </citation>
    <scope>NUCLEOTIDE SEQUENCE [LARGE SCALE GENOMIC DNA]</scope>
    <source>
        <strain evidence="1 2">CCMP2467</strain>
    </source>
</reference>
<dbReference type="EMBL" id="LSRX01004427">
    <property type="protein sequence ID" value="OLP73988.1"/>
    <property type="molecule type" value="Genomic_DNA"/>
</dbReference>
<gene>
    <name evidence="1" type="primary">FCPA</name>
    <name evidence="1" type="ORF">AK812_SmicGene46610</name>
</gene>
<keyword evidence="2" id="KW-1185">Reference proteome</keyword>
<proteinExistence type="predicted"/>
<comment type="caution">
    <text evidence="1">The sequence shown here is derived from an EMBL/GenBank/DDBJ whole genome shotgun (WGS) entry which is preliminary data.</text>
</comment>
<dbReference type="AlphaFoldDB" id="A0A1Q9BTI2"/>
<dbReference type="Gene3D" id="1.10.3460.10">
    <property type="entry name" value="Chlorophyll a/b binding protein domain"/>
    <property type="match status" value="1"/>
</dbReference>
<protein>
    <submittedName>
        <fullName evidence="1">Fucoxanthin-chlorophyll a-c binding protein A, chloroplastic</fullName>
    </submittedName>
</protein>
<dbReference type="OrthoDB" id="423598at2759"/>
<accession>A0A1Q9BTI2</accession>
<dbReference type="Proteomes" id="UP000186817">
    <property type="component" value="Unassembled WGS sequence"/>
</dbReference>
<feature type="non-terminal residue" evidence="1">
    <location>
        <position position="101"/>
    </location>
</feature>
<name>A0A1Q9BTI2_SYMMI</name>
<evidence type="ECO:0000313" key="2">
    <source>
        <dbReference type="Proteomes" id="UP000186817"/>
    </source>
</evidence>
<dbReference type="SUPFAM" id="SSF103511">
    <property type="entry name" value="Chlorophyll a-b binding protein"/>
    <property type="match status" value="1"/>
</dbReference>